<dbReference type="NCBIfam" id="TIGR00022">
    <property type="entry name" value="YhcH/YjgK/YiaL family protein"/>
    <property type="match status" value="1"/>
</dbReference>
<dbReference type="InterPro" id="IPR004375">
    <property type="entry name" value="NanQ/TabA/YiaL"/>
</dbReference>
<protein>
    <submittedName>
        <fullName evidence="1">Evolved beta-galactosidase subunit beta</fullName>
    </submittedName>
</protein>
<sequence>MIITKISRLGTYVKVNPHFATLIDFLEKTGLENLTEGPIDIDGDRLFGNCFTYLADGQAGAFFETHQKYLDIHLVLENEEAMAVTSPENVSVTQKYDEEKDIELYTGEVEQLVNLRAGECLITFPEDLHQPKVRINDEPVKKVVFKVAIS</sequence>
<comment type="caution">
    <text evidence="1">The sequence shown here is derived from an EMBL/GenBank/DDBJ whole genome shotgun (WGS) entry which is preliminary data.</text>
</comment>
<dbReference type="SUPFAM" id="SSF51197">
    <property type="entry name" value="Clavaminate synthase-like"/>
    <property type="match status" value="1"/>
</dbReference>
<dbReference type="InterPro" id="IPR037012">
    <property type="entry name" value="NanQ/TabA/YiaL_sf"/>
</dbReference>
<proteinExistence type="predicted"/>
<dbReference type="Gene3D" id="2.60.120.370">
    <property type="entry name" value="YhcH/YjgK/YiaL"/>
    <property type="match status" value="1"/>
</dbReference>
<organism evidence="1 2">
    <name type="scientific">Streptococcus mitis</name>
    <dbReference type="NCBI Taxonomy" id="28037"/>
    <lineage>
        <taxon>Bacteria</taxon>
        <taxon>Bacillati</taxon>
        <taxon>Bacillota</taxon>
        <taxon>Bacilli</taxon>
        <taxon>Lactobacillales</taxon>
        <taxon>Streptococcaceae</taxon>
        <taxon>Streptococcus</taxon>
        <taxon>Streptococcus mitis group</taxon>
    </lineage>
</organism>
<reference evidence="1 2" key="1">
    <citation type="submission" date="2015-02" db="EMBL/GenBank/DDBJ databases">
        <title>Evolution of amylase-binding proteins of oral streptococcal species.</title>
        <authorList>
            <person name="Haase E.M."/>
        </authorList>
    </citation>
    <scope>NUCLEOTIDE SEQUENCE [LARGE SCALE GENOMIC DNA]</scope>
    <source>
        <strain evidence="1 2">SK137</strain>
    </source>
</reference>
<dbReference type="RefSeq" id="WP_033686857.1">
    <property type="nucleotide sequence ID" value="NZ_JYGQ01000001.1"/>
</dbReference>
<dbReference type="GO" id="GO:0005829">
    <property type="term" value="C:cytosol"/>
    <property type="evidence" value="ECO:0007669"/>
    <property type="project" value="TreeGrafter"/>
</dbReference>
<accession>A0A081Q5C0</accession>
<dbReference type="PATRIC" id="fig|28037.100.peg.955"/>
<evidence type="ECO:0000313" key="2">
    <source>
        <dbReference type="Proteomes" id="UP000033415"/>
    </source>
</evidence>
<name>A0A081Q5C0_STRMT</name>
<dbReference type="AlphaFoldDB" id="A0A081Q5C0"/>
<dbReference type="Proteomes" id="UP000033415">
    <property type="component" value="Unassembled WGS sequence"/>
</dbReference>
<dbReference type="Pfam" id="PF04074">
    <property type="entry name" value="DUF386"/>
    <property type="match status" value="1"/>
</dbReference>
<gene>
    <name evidence="1" type="primary">ebgC</name>
    <name evidence="1" type="ORF">TZ91_00284</name>
</gene>
<dbReference type="EMBL" id="JYGQ01000001">
    <property type="protein sequence ID" value="KJQ72685.1"/>
    <property type="molecule type" value="Genomic_DNA"/>
</dbReference>
<dbReference type="PANTHER" id="PTHR34986:SF1">
    <property type="entry name" value="PROTEIN YIAL"/>
    <property type="match status" value="1"/>
</dbReference>
<evidence type="ECO:0000313" key="1">
    <source>
        <dbReference type="EMBL" id="KJQ72685.1"/>
    </source>
</evidence>
<dbReference type="PANTHER" id="PTHR34986">
    <property type="entry name" value="EVOLVED BETA-GALACTOSIDASE SUBUNIT BETA"/>
    <property type="match status" value="1"/>
</dbReference>